<evidence type="ECO:0000256" key="7">
    <source>
        <dbReference type="ARBA" id="ARBA00023237"/>
    </source>
</evidence>
<dbReference type="PANTHER" id="PTHR30026">
    <property type="entry name" value="OUTER MEMBRANE PROTEIN TOLC"/>
    <property type="match status" value="1"/>
</dbReference>
<dbReference type="GeneID" id="99985006"/>
<dbReference type="PANTHER" id="PTHR30026:SF20">
    <property type="entry name" value="OUTER MEMBRANE PROTEIN TOLC"/>
    <property type="match status" value="1"/>
</dbReference>
<evidence type="ECO:0000256" key="1">
    <source>
        <dbReference type="ARBA" id="ARBA00004442"/>
    </source>
</evidence>
<comment type="similarity">
    <text evidence="2">Belongs to the outer membrane factor (OMF) (TC 1.B.17) family.</text>
</comment>
<dbReference type="InterPro" id="IPR051906">
    <property type="entry name" value="TolC-like"/>
</dbReference>
<keyword evidence="3" id="KW-0813">Transport</keyword>
<proteinExistence type="inferred from homology"/>
<dbReference type="Pfam" id="PF02321">
    <property type="entry name" value="OEP"/>
    <property type="match status" value="2"/>
</dbReference>
<evidence type="ECO:0000313" key="8">
    <source>
        <dbReference type="EMBL" id="SEV85555.1"/>
    </source>
</evidence>
<dbReference type="OrthoDB" id="367883at2"/>
<dbReference type="GO" id="GO:1990281">
    <property type="term" value="C:efflux pump complex"/>
    <property type="evidence" value="ECO:0007669"/>
    <property type="project" value="TreeGrafter"/>
</dbReference>
<dbReference type="InterPro" id="IPR003423">
    <property type="entry name" value="OMP_efflux"/>
</dbReference>
<keyword evidence="4" id="KW-1134">Transmembrane beta strand</keyword>
<name>A0A1I0MAL3_9BACT</name>
<organism evidence="8 9">
    <name type="scientific">Roseivirga pacifica</name>
    <dbReference type="NCBI Taxonomy" id="1267423"/>
    <lineage>
        <taxon>Bacteria</taxon>
        <taxon>Pseudomonadati</taxon>
        <taxon>Bacteroidota</taxon>
        <taxon>Cytophagia</taxon>
        <taxon>Cytophagales</taxon>
        <taxon>Roseivirgaceae</taxon>
        <taxon>Roseivirga</taxon>
    </lineage>
</organism>
<protein>
    <submittedName>
        <fullName evidence="8">Outer membrane protein TolC</fullName>
    </submittedName>
</protein>
<accession>A0A1I0MAL3</accession>
<sequence length="784" mass="87978">MLRKGIFQFILLSFSAIVFGQNRGSFTIGVLIDEDVPEVNRLYDRLKNEVSAVVGEDAELRFPDEYFLVNNFNPELAKSQYKSLEEGDPDIILAFGINSFMAISSFQTYAKPTIIFGNAPFDFLNIDNTRTSTGINNLSFIITPMTYKEDLKTFYDLYTYTNIGIAVDQSLNDVLPYEELIKPAFANLDVSYKIIPFSNPQEIINELDSLDALYLSGGFLLTDNEIKILADTLIAKGIPSFTTTHANDVVLGLLATNQSTENDDQIIRRVALNIEAIINGENPSELPLFLDGQQGLTINYNTSEQLGLSIRYSLLATTTLVGDLGKSMAEVTYDLPTVINEVIESNLNLQASSKSVALSEQDVKSAKSNYLPDVTATASSTYVDPEIAKISNGQNPEYQTQTAVTLNQTIYSPDASAGVRINRELKEAQQKQYEADQLNTIFEASNAYFNTLLAKATLIINEQNLELTKNNLKIATHNYEAGQAGKPDVLRFRSQLAQNTQSLIESVTGLKQTYFDLNQLLNQPMTREIEVEDVFLDQGTFERYNYDELKTILDNPNYFNAFSEFLVLEAKKNSPELQALDYNLNANDFSLRRAANGRFAPTLALQGQYQYYIDRSGAGAEPSIPGFPAIPESNYYVGLNLSLPIFERNIQNINKQTATIQREQIMLNKQNTQLGLERNVNVAVLQLINQIANLEVSKVSEEAARETLELTQDAYSRGAVNVVQLLDAQTNYLRARIANATAVYTYLISALQLERTIGYFFMLHTEEENQDFMQRFITYFTQRN</sequence>
<evidence type="ECO:0000256" key="2">
    <source>
        <dbReference type="ARBA" id="ARBA00007613"/>
    </source>
</evidence>
<dbReference type="Proteomes" id="UP000199437">
    <property type="component" value="Unassembled WGS sequence"/>
</dbReference>
<evidence type="ECO:0000256" key="3">
    <source>
        <dbReference type="ARBA" id="ARBA00022448"/>
    </source>
</evidence>
<evidence type="ECO:0000313" key="9">
    <source>
        <dbReference type="Proteomes" id="UP000199437"/>
    </source>
</evidence>
<keyword evidence="7" id="KW-0998">Cell outer membrane</keyword>
<dbReference type="AlphaFoldDB" id="A0A1I0MAL3"/>
<evidence type="ECO:0000256" key="6">
    <source>
        <dbReference type="ARBA" id="ARBA00023136"/>
    </source>
</evidence>
<dbReference type="EMBL" id="FOIR01000001">
    <property type="protein sequence ID" value="SEV85555.1"/>
    <property type="molecule type" value="Genomic_DNA"/>
</dbReference>
<keyword evidence="9" id="KW-1185">Reference proteome</keyword>
<dbReference type="GO" id="GO:0015562">
    <property type="term" value="F:efflux transmembrane transporter activity"/>
    <property type="evidence" value="ECO:0007669"/>
    <property type="project" value="InterPro"/>
</dbReference>
<gene>
    <name evidence="8" type="ORF">SAMN05216290_0242</name>
</gene>
<dbReference type="STRING" id="1267423.SAMN05216290_0242"/>
<keyword evidence="5" id="KW-0812">Transmembrane</keyword>
<evidence type="ECO:0000256" key="5">
    <source>
        <dbReference type="ARBA" id="ARBA00022692"/>
    </source>
</evidence>
<dbReference type="Gene3D" id="1.20.1600.10">
    <property type="entry name" value="Outer membrane efflux proteins (OEP)"/>
    <property type="match status" value="1"/>
</dbReference>
<dbReference type="RefSeq" id="WP_090256569.1">
    <property type="nucleotide sequence ID" value="NZ_FOIR01000001.1"/>
</dbReference>
<dbReference type="GO" id="GO:0009279">
    <property type="term" value="C:cell outer membrane"/>
    <property type="evidence" value="ECO:0007669"/>
    <property type="project" value="UniProtKB-SubCell"/>
</dbReference>
<dbReference type="SUPFAM" id="SSF56954">
    <property type="entry name" value="Outer membrane efflux proteins (OEP)"/>
    <property type="match status" value="1"/>
</dbReference>
<evidence type="ECO:0000256" key="4">
    <source>
        <dbReference type="ARBA" id="ARBA00022452"/>
    </source>
</evidence>
<dbReference type="Gene3D" id="3.40.50.2300">
    <property type="match status" value="2"/>
</dbReference>
<dbReference type="GO" id="GO:0015288">
    <property type="term" value="F:porin activity"/>
    <property type="evidence" value="ECO:0007669"/>
    <property type="project" value="TreeGrafter"/>
</dbReference>
<reference evidence="9" key="1">
    <citation type="submission" date="2016-10" db="EMBL/GenBank/DDBJ databases">
        <authorList>
            <person name="Varghese N."/>
            <person name="Submissions S."/>
        </authorList>
    </citation>
    <scope>NUCLEOTIDE SEQUENCE [LARGE SCALE GENOMIC DNA]</scope>
    <source>
        <strain evidence="9">CGMCC 1.12402</strain>
    </source>
</reference>
<keyword evidence="6" id="KW-0472">Membrane</keyword>
<comment type="subcellular location">
    <subcellularLocation>
        <location evidence="1">Cell outer membrane</location>
    </subcellularLocation>
</comment>